<comment type="subunit">
    <text evidence="9">Homodimer.</text>
</comment>
<dbReference type="RefSeq" id="WP_222580894.1">
    <property type="nucleotide sequence ID" value="NZ_JAHVHU010000013.1"/>
</dbReference>
<evidence type="ECO:0000259" key="10">
    <source>
        <dbReference type="Pfam" id="PF16363"/>
    </source>
</evidence>
<keyword evidence="12" id="KW-1185">Reference proteome</keyword>
<comment type="similarity">
    <text evidence="4 9">Belongs to the NAD(P)-dependent epimerase/dehydratase family.</text>
</comment>
<name>A0A953HWB6_9BACT</name>
<dbReference type="GO" id="GO:0005829">
    <property type="term" value="C:cytosol"/>
    <property type="evidence" value="ECO:0007669"/>
    <property type="project" value="TreeGrafter"/>
</dbReference>
<comment type="catalytic activity">
    <reaction evidence="1 9">
        <text>UDP-alpha-D-glucose = UDP-alpha-D-galactose</text>
        <dbReference type="Rhea" id="RHEA:22168"/>
        <dbReference type="ChEBI" id="CHEBI:58885"/>
        <dbReference type="ChEBI" id="CHEBI:66914"/>
        <dbReference type="EC" id="5.1.3.2"/>
    </reaction>
</comment>
<keyword evidence="9" id="KW-0119">Carbohydrate metabolism</keyword>
<dbReference type="Proteomes" id="UP000753961">
    <property type="component" value="Unassembled WGS sequence"/>
</dbReference>
<organism evidence="11 12">
    <name type="scientific">Membranihabitans marinus</name>
    <dbReference type="NCBI Taxonomy" id="1227546"/>
    <lineage>
        <taxon>Bacteria</taxon>
        <taxon>Pseudomonadati</taxon>
        <taxon>Bacteroidota</taxon>
        <taxon>Saprospiria</taxon>
        <taxon>Saprospirales</taxon>
        <taxon>Saprospiraceae</taxon>
        <taxon>Membranihabitans</taxon>
    </lineage>
</organism>
<accession>A0A953HWB6</accession>
<evidence type="ECO:0000256" key="7">
    <source>
        <dbReference type="ARBA" id="ARBA00023027"/>
    </source>
</evidence>
<dbReference type="AlphaFoldDB" id="A0A953HWB6"/>
<evidence type="ECO:0000256" key="8">
    <source>
        <dbReference type="ARBA" id="ARBA00023235"/>
    </source>
</evidence>
<dbReference type="NCBIfam" id="TIGR01179">
    <property type="entry name" value="galE"/>
    <property type="match status" value="1"/>
</dbReference>
<proteinExistence type="inferred from homology"/>
<dbReference type="InterPro" id="IPR036291">
    <property type="entry name" value="NAD(P)-bd_dom_sf"/>
</dbReference>
<dbReference type="Gene3D" id="3.90.25.10">
    <property type="entry name" value="UDP-galactose 4-epimerase, domain 1"/>
    <property type="match status" value="1"/>
</dbReference>
<keyword evidence="8 9" id="KW-0413">Isomerase</keyword>
<evidence type="ECO:0000256" key="2">
    <source>
        <dbReference type="ARBA" id="ARBA00001911"/>
    </source>
</evidence>
<sequence length="344" mass="38371">MNQLKSKKIVVTGGCGYIGSHTIIDLINEGFEVFSIDNYSNSSADTINQIEAVTGKQIINYEVDLRDKTALFEVLKKESPVDGLIHFAALKAVGESVDQPLEYYDNNINGLLNVLEAQTVFKIPYHIFSSSCSIYGNAEDLPVTESTPIKEAESPYARTKQMSEDIIRDFTVAHPGYEFILLRYFNPAGAHESGLIGESPINPPANLVPVITETAYGLRDKMTVFGDDYDTRDGSCVRDYIHVMDLARAHTLCLKYLLEQSSENQVEVFNVGTGNGVTVLEAIKAFEESTGKQLNYTIGERRAGDVIAVYADNKKAQQYLGWKPSRSIGDIMQTAWEWEKKRRK</sequence>
<dbReference type="PANTHER" id="PTHR43725:SF47">
    <property type="entry name" value="UDP-GLUCOSE 4-EPIMERASE"/>
    <property type="match status" value="1"/>
</dbReference>
<protein>
    <recommendedName>
        <fullName evidence="6 9">UDP-glucose 4-epimerase</fullName>
        <ecNumber evidence="5 9">5.1.3.2</ecNumber>
    </recommendedName>
</protein>
<comment type="pathway">
    <text evidence="3 9">Carbohydrate metabolism; galactose metabolism.</text>
</comment>
<dbReference type="SUPFAM" id="SSF51735">
    <property type="entry name" value="NAD(P)-binding Rossmann-fold domains"/>
    <property type="match status" value="1"/>
</dbReference>
<gene>
    <name evidence="11" type="primary">galE</name>
    <name evidence="11" type="ORF">KUV50_14515</name>
</gene>
<comment type="caution">
    <text evidence="11">The sequence shown here is derived from an EMBL/GenBank/DDBJ whole genome shotgun (WGS) entry which is preliminary data.</text>
</comment>
<dbReference type="CDD" id="cd05247">
    <property type="entry name" value="UDP_G4E_1_SDR_e"/>
    <property type="match status" value="1"/>
</dbReference>
<dbReference type="InterPro" id="IPR016040">
    <property type="entry name" value="NAD(P)-bd_dom"/>
</dbReference>
<comment type="cofactor">
    <cofactor evidence="2 9">
        <name>NAD(+)</name>
        <dbReference type="ChEBI" id="CHEBI:57540"/>
    </cofactor>
</comment>
<dbReference type="PANTHER" id="PTHR43725">
    <property type="entry name" value="UDP-GLUCOSE 4-EPIMERASE"/>
    <property type="match status" value="1"/>
</dbReference>
<dbReference type="InterPro" id="IPR005886">
    <property type="entry name" value="UDP_G4E"/>
</dbReference>
<dbReference type="EMBL" id="JAHVHU010000013">
    <property type="protein sequence ID" value="MBY5959361.1"/>
    <property type="molecule type" value="Genomic_DNA"/>
</dbReference>
<dbReference type="GO" id="GO:0006012">
    <property type="term" value="P:galactose metabolic process"/>
    <property type="evidence" value="ECO:0007669"/>
    <property type="project" value="InterPro"/>
</dbReference>
<dbReference type="Pfam" id="PF16363">
    <property type="entry name" value="GDP_Man_Dehyd"/>
    <property type="match status" value="1"/>
</dbReference>
<evidence type="ECO:0000313" key="11">
    <source>
        <dbReference type="EMBL" id="MBY5959361.1"/>
    </source>
</evidence>
<evidence type="ECO:0000256" key="6">
    <source>
        <dbReference type="ARBA" id="ARBA00018569"/>
    </source>
</evidence>
<evidence type="ECO:0000256" key="1">
    <source>
        <dbReference type="ARBA" id="ARBA00000083"/>
    </source>
</evidence>
<feature type="domain" description="NAD(P)-binding" evidence="10">
    <location>
        <begin position="11"/>
        <end position="333"/>
    </location>
</feature>
<dbReference type="EC" id="5.1.3.2" evidence="5 9"/>
<dbReference type="GO" id="GO:0003978">
    <property type="term" value="F:UDP-glucose 4-epimerase activity"/>
    <property type="evidence" value="ECO:0007669"/>
    <property type="project" value="UniProtKB-UniRule"/>
</dbReference>
<evidence type="ECO:0000256" key="5">
    <source>
        <dbReference type="ARBA" id="ARBA00013189"/>
    </source>
</evidence>
<evidence type="ECO:0000256" key="9">
    <source>
        <dbReference type="RuleBase" id="RU366046"/>
    </source>
</evidence>
<keyword evidence="7 9" id="KW-0520">NAD</keyword>
<reference evidence="11" key="1">
    <citation type="submission" date="2021-06" db="EMBL/GenBank/DDBJ databases">
        <title>44 bacteria genomes isolated from Dapeng, Shenzhen.</title>
        <authorList>
            <person name="Zheng W."/>
            <person name="Yu S."/>
            <person name="Huang Y."/>
        </authorList>
    </citation>
    <scope>NUCLEOTIDE SEQUENCE</scope>
    <source>
        <strain evidence="11">DP5N28-2</strain>
    </source>
</reference>
<dbReference type="Gene3D" id="3.40.50.720">
    <property type="entry name" value="NAD(P)-binding Rossmann-like Domain"/>
    <property type="match status" value="1"/>
</dbReference>
<evidence type="ECO:0000256" key="4">
    <source>
        <dbReference type="ARBA" id="ARBA00007637"/>
    </source>
</evidence>
<evidence type="ECO:0000313" key="12">
    <source>
        <dbReference type="Proteomes" id="UP000753961"/>
    </source>
</evidence>
<evidence type="ECO:0000256" key="3">
    <source>
        <dbReference type="ARBA" id="ARBA00004947"/>
    </source>
</evidence>